<dbReference type="SUPFAM" id="SSF81301">
    <property type="entry name" value="Nucleotidyltransferase"/>
    <property type="match status" value="1"/>
</dbReference>
<reference evidence="2" key="1">
    <citation type="submission" date="2009-01" db="EMBL/GenBank/DDBJ databases">
        <title>Complete sequence of plasmid2 Cyanothece sp. PCC 7425.</title>
        <authorList>
            <consortium name="US DOE Joint Genome Institute"/>
            <person name="Lucas S."/>
            <person name="Copeland A."/>
            <person name="Lapidus A."/>
            <person name="Glavina del Rio T."/>
            <person name="Dalin E."/>
            <person name="Tice H."/>
            <person name="Bruce D."/>
            <person name="Goodwin L."/>
            <person name="Pitluck S."/>
            <person name="Sims D."/>
            <person name="Meineke L."/>
            <person name="Brettin T."/>
            <person name="Detter J.C."/>
            <person name="Han C."/>
            <person name="Larimer F."/>
            <person name="Land M."/>
            <person name="Hauser L."/>
            <person name="Kyrpides N."/>
            <person name="Ovchinnikova G."/>
            <person name="Liberton M."/>
            <person name="Stoeckel J."/>
            <person name="Banerjee A."/>
            <person name="Singh A."/>
            <person name="Page L."/>
            <person name="Sato H."/>
            <person name="Zhao L."/>
            <person name="Sherman L."/>
            <person name="Pakrasi H."/>
            <person name="Richardson P."/>
        </authorList>
    </citation>
    <scope>NUCLEOTIDE SEQUENCE</scope>
    <source>
        <strain evidence="2">PCC 7425</strain>
        <plasmid evidence="2">pP742502</plasmid>
    </source>
</reference>
<name>B8HZM2_CYAP4</name>
<evidence type="ECO:0000313" key="2">
    <source>
        <dbReference type="EMBL" id="ACL47870.1"/>
    </source>
</evidence>
<accession>B8HZM2</accession>
<gene>
    <name evidence="2" type="ordered locus">Cyan7425_0175</name>
</gene>
<keyword evidence="2" id="KW-0614">Plasmid</keyword>
<dbReference type="CDD" id="cd05403">
    <property type="entry name" value="NT_KNTase_like"/>
    <property type="match status" value="1"/>
</dbReference>
<evidence type="ECO:0000259" key="1">
    <source>
        <dbReference type="Pfam" id="PF18765"/>
    </source>
</evidence>
<organism evidence="2">
    <name type="scientific">Cyanothece sp. (strain PCC 7425 / ATCC 29141)</name>
    <dbReference type="NCBI Taxonomy" id="395961"/>
    <lineage>
        <taxon>Bacteria</taxon>
        <taxon>Bacillati</taxon>
        <taxon>Cyanobacteriota</taxon>
        <taxon>Cyanophyceae</taxon>
        <taxon>Gomontiellales</taxon>
        <taxon>Cyanothecaceae</taxon>
        <taxon>Cyanothece</taxon>
    </lineage>
</organism>
<proteinExistence type="predicted"/>
<dbReference type="Pfam" id="PF18765">
    <property type="entry name" value="Polbeta"/>
    <property type="match status" value="1"/>
</dbReference>
<dbReference type="AlphaFoldDB" id="B8HZM2"/>
<dbReference type="eggNOG" id="COG1669">
    <property type="taxonomic scope" value="Bacteria"/>
</dbReference>
<dbReference type="InterPro" id="IPR024700">
    <property type="entry name" value="UCP020217"/>
</dbReference>
<protein>
    <submittedName>
        <fullName evidence="2">DNA polymerase beta subunit</fullName>
    </submittedName>
</protein>
<dbReference type="KEGG" id="cyn:Cyan7425_0175"/>
<dbReference type="EMBL" id="CP001346">
    <property type="protein sequence ID" value="ACL47870.1"/>
    <property type="molecule type" value="Genomic_DNA"/>
</dbReference>
<dbReference type="InterPro" id="IPR041633">
    <property type="entry name" value="Polbeta"/>
</dbReference>
<sequence>MTLPIPSKMQIYIEAARQRQQQRKQFLERRRQQGVALGKEAAKILRQEFEVSRVVLFGSILNETDFHESSDLDLAVWQLNSSDYIKAIARLMELPGFTIDLVEAETASPYLQAAIAQGMEL</sequence>
<dbReference type="OrthoDB" id="37820at2"/>
<geneLocation type="plasmid" evidence="2">
    <name>pP742502</name>
</geneLocation>
<feature type="domain" description="Polymerase beta nucleotidyltransferase" evidence="1">
    <location>
        <begin position="40"/>
        <end position="117"/>
    </location>
</feature>
<dbReference type="HOGENOM" id="CLU_127610_3_0_3"/>
<dbReference type="PIRSF" id="PIRSF020217">
    <property type="entry name" value="UCP020217"/>
    <property type="match status" value="1"/>
</dbReference>
<dbReference type="InterPro" id="IPR043519">
    <property type="entry name" value="NT_sf"/>
</dbReference>
<dbReference type="Gene3D" id="3.30.460.10">
    <property type="entry name" value="Beta Polymerase, domain 2"/>
    <property type="match status" value="1"/>
</dbReference>